<organism evidence="2 3">
    <name type="scientific">Ascobolus immersus RN42</name>
    <dbReference type="NCBI Taxonomy" id="1160509"/>
    <lineage>
        <taxon>Eukaryota</taxon>
        <taxon>Fungi</taxon>
        <taxon>Dikarya</taxon>
        <taxon>Ascomycota</taxon>
        <taxon>Pezizomycotina</taxon>
        <taxon>Pezizomycetes</taxon>
        <taxon>Pezizales</taxon>
        <taxon>Ascobolaceae</taxon>
        <taxon>Ascobolus</taxon>
    </lineage>
</organism>
<dbReference type="AlphaFoldDB" id="A0A3N4I783"/>
<sequence length="210" mass="23684">MSKSSSLEVVLCRIFVNSSGFEVVVVVRFSTARDVAPLSFPVFSSPTTTSEGLEIKLTTNTPYFHRRQSSNHHRKSRQPITPRSQKISFLGPACAITSKLAKISKRFATSRRYFCRYWLECSEMWLVRSNNSDKGEDVGSRGGGKRRNRTATEAARDRHRHFIGSSLLGSSYPRSRIVEIRAVIFTSQTASLLSPTDKRLARHDADEAQR</sequence>
<gene>
    <name evidence="2" type="ORF">BJ508DRAFT_307750</name>
</gene>
<feature type="region of interest" description="Disordered" evidence="1">
    <location>
        <begin position="132"/>
        <end position="156"/>
    </location>
</feature>
<dbReference type="EMBL" id="ML119692">
    <property type="protein sequence ID" value="RPA80021.1"/>
    <property type="molecule type" value="Genomic_DNA"/>
</dbReference>
<reference evidence="2 3" key="1">
    <citation type="journal article" date="2018" name="Nat. Ecol. Evol.">
        <title>Pezizomycetes genomes reveal the molecular basis of ectomycorrhizal truffle lifestyle.</title>
        <authorList>
            <person name="Murat C."/>
            <person name="Payen T."/>
            <person name="Noel B."/>
            <person name="Kuo A."/>
            <person name="Morin E."/>
            <person name="Chen J."/>
            <person name="Kohler A."/>
            <person name="Krizsan K."/>
            <person name="Balestrini R."/>
            <person name="Da Silva C."/>
            <person name="Montanini B."/>
            <person name="Hainaut M."/>
            <person name="Levati E."/>
            <person name="Barry K.W."/>
            <person name="Belfiori B."/>
            <person name="Cichocki N."/>
            <person name="Clum A."/>
            <person name="Dockter R.B."/>
            <person name="Fauchery L."/>
            <person name="Guy J."/>
            <person name="Iotti M."/>
            <person name="Le Tacon F."/>
            <person name="Lindquist E.A."/>
            <person name="Lipzen A."/>
            <person name="Malagnac F."/>
            <person name="Mello A."/>
            <person name="Molinier V."/>
            <person name="Miyauchi S."/>
            <person name="Poulain J."/>
            <person name="Riccioni C."/>
            <person name="Rubini A."/>
            <person name="Sitrit Y."/>
            <person name="Splivallo R."/>
            <person name="Traeger S."/>
            <person name="Wang M."/>
            <person name="Zifcakova L."/>
            <person name="Wipf D."/>
            <person name="Zambonelli A."/>
            <person name="Paolocci F."/>
            <person name="Nowrousian M."/>
            <person name="Ottonello S."/>
            <person name="Baldrian P."/>
            <person name="Spatafora J.W."/>
            <person name="Henrissat B."/>
            <person name="Nagy L.G."/>
            <person name="Aury J.M."/>
            <person name="Wincker P."/>
            <person name="Grigoriev I.V."/>
            <person name="Bonfante P."/>
            <person name="Martin F.M."/>
        </authorList>
    </citation>
    <scope>NUCLEOTIDE SEQUENCE [LARGE SCALE GENOMIC DNA]</scope>
    <source>
        <strain evidence="2 3">RN42</strain>
    </source>
</reference>
<evidence type="ECO:0000313" key="3">
    <source>
        <dbReference type="Proteomes" id="UP000275078"/>
    </source>
</evidence>
<protein>
    <submittedName>
        <fullName evidence="2">Uncharacterized protein</fullName>
    </submittedName>
</protein>
<name>A0A3N4I783_ASCIM</name>
<keyword evidence="3" id="KW-1185">Reference proteome</keyword>
<accession>A0A3N4I783</accession>
<proteinExistence type="predicted"/>
<dbReference type="Proteomes" id="UP000275078">
    <property type="component" value="Unassembled WGS sequence"/>
</dbReference>
<evidence type="ECO:0000256" key="1">
    <source>
        <dbReference type="SAM" id="MobiDB-lite"/>
    </source>
</evidence>
<evidence type="ECO:0000313" key="2">
    <source>
        <dbReference type="EMBL" id="RPA80021.1"/>
    </source>
</evidence>